<evidence type="ECO:0000256" key="2">
    <source>
        <dbReference type="SAM" id="MobiDB-lite"/>
    </source>
</evidence>
<feature type="region of interest" description="Disordered" evidence="2">
    <location>
        <begin position="1"/>
        <end position="47"/>
    </location>
</feature>
<dbReference type="InterPro" id="IPR051488">
    <property type="entry name" value="WD_repeat_striatin"/>
</dbReference>
<dbReference type="EMBL" id="OZ004259">
    <property type="protein sequence ID" value="CAK7918158.1"/>
    <property type="molecule type" value="Genomic_DNA"/>
</dbReference>
<accession>A0ABP0EJI3</accession>
<evidence type="ECO:0000313" key="4">
    <source>
        <dbReference type="EMBL" id="CAK7918158.1"/>
    </source>
</evidence>
<keyword evidence="1" id="KW-0175">Coiled coil</keyword>
<feature type="compositionally biased region" description="Acidic residues" evidence="2">
    <location>
        <begin position="320"/>
        <end position="331"/>
    </location>
</feature>
<dbReference type="PANTHER" id="PTHR15653:SF0">
    <property type="entry name" value="CONNECTOR OF KINASE TO AP-1, ISOFORM E"/>
    <property type="match status" value="1"/>
</dbReference>
<protein>
    <recommendedName>
        <fullName evidence="3">Striatin N-terminal domain-containing protein</fullName>
    </recommendedName>
</protein>
<feature type="compositionally biased region" description="Polar residues" evidence="2">
    <location>
        <begin position="1"/>
        <end position="14"/>
    </location>
</feature>
<evidence type="ECO:0000259" key="3">
    <source>
        <dbReference type="Pfam" id="PF08232"/>
    </source>
</evidence>
<feature type="compositionally biased region" description="Low complexity" evidence="2">
    <location>
        <begin position="16"/>
        <end position="27"/>
    </location>
</feature>
<name>A0ABP0EJI3_9ASCO</name>
<feature type="region of interest" description="Disordered" evidence="2">
    <location>
        <begin position="319"/>
        <end position="360"/>
    </location>
</feature>
<evidence type="ECO:0000313" key="5">
    <source>
        <dbReference type="Proteomes" id="UP001497600"/>
    </source>
</evidence>
<keyword evidence="5" id="KW-1185">Reference proteome</keyword>
<proteinExistence type="predicted"/>
<feature type="domain" description="Striatin N-terminal" evidence="3">
    <location>
        <begin position="49"/>
        <end position="174"/>
    </location>
</feature>
<feature type="compositionally biased region" description="Basic and acidic residues" evidence="2">
    <location>
        <begin position="350"/>
        <end position="360"/>
    </location>
</feature>
<feature type="compositionally biased region" description="Polar residues" evidence="2">
    <location>
        <begin position="216"/>
        <end position="225"/>
    </location>
</feature>
<dbReference type="PANTHER" id="PTHR15653">
    <property type="entry name" value="STRIATIN"/>
    <property type="match status" value="1"/>
</dbReference>
<feature type="region of interest" description="Disordered" evidence="2">
    <location>
        <begin position="564"/>
        <end position="584"/>
    </location>
</feature>
<feature type="compositionally biased region" description="Polar residues" evidence="2">
    <location>
        <begin position="131"/>
        <end position="141"/>
    </location>
</feature>
<feature type="compositionally biased region" description="Polar residues" evidence="2">
    <location>
        <begin position="252"/>
        <end position="261"/>
    </location>
</feature>
<sequence>MSNGVHTNGSSKPMHSQVQGPGSSQGQQQGGPQSGIQPPPQQQQPANYTLPGIINYLTSEFTNLERFKIVNNLEKSEMKHKINQLQGELNAIKYIEERQRYQIMLLNNENELLKRSLREKSNGLETELDTSHTGVSETSQPPDLPEIDLSVVKKSREQLSKAMKEVVYLLRTPSPNGYNYLNLPDPTTGVAEGQNLSNQYDELFSTPIPNEEDSELQQQSIGSETSIKESLEESKRINHSGISKYFDDSDTTRSNSKFTNPESVDEFMANDLFGEVAKLESKTIGNTTDRIKNMTIDEESIPEDLYSGANESEADTIIYDNDDDEDDDDDGGFGFNSKDKLNQSNVDVGSSEKHSTRSDSRYGHIVSTISPGYTLFRVFQGNDDGNLLSYVNYNHKSGPGVVLLRIYDTILKKNIVSTEIDLPETVSHILSIYHVFQASGVNQLIIVYTNGNIASVKVTSDSKSTHNYILNLHGKVHSTAFTEFTQKSEISKRYYGLTFTLHGAHKQLRVCEISADINEVNLYEIGIHKYSYFTNLLEENSDSEEFEAVHWYYNNSLKHLSGVDTPPVNSATHKSKNKSNGKKEHLLDQSIQPYEVILQVSGYLMKMNMISKNVEKFEFKTSPKLENELGLLYSGHYALCTGKGGVDIFDIGQWKIIPGNHMLNNESVINLVALVKRGQLKIINIGTTGIVTIIDPSSKSKTPLKSLNGKLIRSGNTLVVVDETSFEVLDV</sequence>
<gene>
    <name evidence="4" type="ORF">CAAN4_G11980</name>
</gene>
<feature type="region of interest" description="Disordered" evidence="2">
    <location>
        <begin position="204"/>
        <end position="234"/>
    </location>
</feature>
<dbReference type="InterPro" id="IPR013258">
    <property type="entry name" value="Striatin_N"/>
</dbReference>
<feature type="region of interest" description="Disordered" evidence="2">
    <location>
        <begin position="123"/>
        <end position="145"/>
    </location>
</feature>
<feature type="region of interest" description="Disordered" evidence="2">
    <location>
        <begin position="242"/>
        <end position="261"/>
    </location>
</feature>
<reference evidence="4 5" key="1">
    <citation type="submission" date="2024-01" db="EMBL/GenBank/DDBJ databases">
        <authorList>
            <consortium name="Genoscope - CEA"/>
            <person name="William W."/>
        </authorList>
    </citation>
    <scope>NUCLEOTIDE SEQUENCE [LARGE SCALE GENOMIC DNA]</scope>
    <source>
        <strain evidence="4 5">29B2s-10</strain>
    </source>
</reference>
<dbReference type="Pfam" id="PF08232">
    <property type="entry name" value="Striatin"/>
    <property type="match status" value="1"/>
</dbReference>
<dbReference type="Proteomes" id="UP001497600">
    <property type="component" value="Chromosome G"/>
</dbReference>
<evidence type="ECO:0000256" key="1">
    <source>
        <dbReference type="ARBA" id="ARBA00023054"/>
    </source>
</evidence>
<organism evidence="4 5">
    <name type="scientific">[Candida] anglica</name>
    <dbReference type="NCBI Taxonomy" id="148631"/>
    <lineage>
        <taxon>Eukaryota</taxon>
        <taxon>Fungi</taxon>
        <taxon>Dikarya</taxon>
        <taxon>Ascomycota</taxon>
        <taxon>Saccharomycotina</taxon>
        <taxon>Pichiomycetes</taxon>
        <taxon>Debaryomycetaceae</taxon>
        <taxon>Kurtzmaniella</taxon>
    </lineage>
</organism>